<evidence type="ECO:0000313" key="2">
    <source>
        <dbReference type="Proteomes" id="UP001066276"/>
    </source>
</evidence>
<comment type="caution">
    <text evidence="1">The sequence shown here is derived from an EMBL/GenBank/DDBJ whole genome shotgun (WGS) entry which is preliminary data.</text>
</comment>
<name>A0AAV7MVD8_PLEWA</name>
<organism evidence="1 2">
    <name type="scientific">Pleurodeles waltl</name>
    <name type="common">Iberian ribbed newt</name>
    <dbReference type="NCBI Taxonomy" id="8319"/>
    <lineage>
        <taxon>Eukaryota</taxon>
        <taxon>Metazoa</taxon>
        <taxon>Chordata</taxon>
        <taxon>Craniata</taxon>
        <taxon>Vertebrata</taxon>
        <taxon>Euteleostomi</taxon>
        <taxon>Amphibia</taxon>
        <taxon>Batrachia</taxon>
        <taxon>Caudata</taxon>
        <taxon>Salamandroidea</taxon>
        <taxon>Salamandridae</taxon>
        <taxon>Pleurodelinae</taxon>
        <taxon>Pleurodeles</taxon>
    </lineage>
</organism>
<evidence type="ECO:0000313" key="1">
    <source>
        <dbReference type="EMBL" id="KAJ1107577.1"/>
    </source>
</evidence>
<protein>
    <submittedName>
        <fullName evidence="1">Uncharacterized protein</fullName>
    </submittedName>
</protein>
<dbReference type="Proteomes" id="UP001066276">
    <property type="component" value="Chromosome 9"/>
</dbReference>
<reference evidence="1" key="1">
    <citation type="journal article" date="2022" name="bioRxiv">
        <title>Sequencing and chromosome-scale assembly of the giantPleurodeles waltlgenome.</title>
        <authorList>
            <person name="Brown T."/>
            <person name="Elewa A."/>
            <person name="Iarovenko S."/>
            <person name="Subramanian E."/>
            <person name="Araus A.J."/>
            <person name="Petzold A."/>
            <person name="Susuki M."/>
            <person name="Suzuki K.-i.T."/>
            <person name="Hayashi T."/>
            <person name="Toyoda A."/>
            <person name="Oliveira C."/>
            <person name="Osipova E."/>
            <person name="Leigh N.D."/>
            <person name="Simon A."/>
            <person name="Yun M.H."/>
        </authorList>
    </citation>
    <scope>NUCLEOTIDE SEQUENCE</scope>
    <source>
        <strain evidence="1">20211129_DDA</strain>
        <tissue evidence="1">Liver</tissue>
    </source>
</reference>
<keyword evidence="2" id="KW-1185">Reference proteome</keyword>
<sequence length="174" mass="18144">MVIISHTYRIVLIMKKMMTAALITTSTDSALWVIGRCSGCSFSMSALRPVRGSAVLSGSGRGAGHAVPLLAAGEAAGCGLFSCGGAANSNLAREMIKTTSKGRLGFNLLRSGTTGGEAFRGDAVRVLCAQNGHRRSCWTPELRAAPPWPPWTPAVVAAPSQCDVMQQLAQANVL</sequence>
<accession>A0AAV7MVD8</accession>
<proteinExistence type="predicted"/>
<dbReference type="AlphaFoldDB" id="A0AAV7MVD8"/>
<gene>
    <name evidence="1" type="ORF">NDU88_004967</name>
</gene>
<dbReference type="EMBL" id="JANPWB010000013">
    <property type="protein sequence ID" value="KAJ1107577.1"/>
    <property type="molecule type" value="Genomic_DNA"/>
</dbReference>